<gene>
    <name evidence="2" type="ORF">ISF_06172</name>
</gene>
<dbReference type="Proteomes" id="UP000076744">
    <property type="component" value="Unassembled WGS sequence"/>
</dbReference>
<keyword evidence="3" id="KW-1185">Reference proteome</keyword>
<evidence type="ECO:0000256" key="1">
    <source>
        <dbReference type="SAM" id="SignalP"/>
    </source>
</evidence>
<dbReference type="RefSeq" id="XP_018703275.1">
    <property type="nucleotide sequence ID" value="XM_018849776.1"/>
</dbReference>
<reference evidence="2 3" key="1">
    <citation type="journal article" date="2016" name="Genome Biol. Evol.">
        <title>Divergent and convergent evolution of fungal pathogenicity.</title>
        <authorList>
            <person name="Shang Y."/>
            <person name="Xiao G."/>
            <person name="Zheng P."/>
            <person name="Cen K."/>
            <person name="Zhan S."/>
            <person name="Wang C."/>
        </authorList>
    </citation>
    <scope>NUCLEOTIDE SEQUENCE [LARGE SCALE GENOMIC DNA]</scope>
    <source>
        <strain evidence="2 3">ARSEF 2679</strain>
    </source>
</reference>
<sequence length="103" mass="11629">MQTVNTILLSLIAASVGTGLPQSGGTAIGQATQCKYMVSWQEEKPGYKWIWVCKEDCVTWQFSDKSHPECLRQVPIDSTDERYVAAQRHMDCSDRLTRTLFSV</sequence>
<organism evidence="2 3">
    <name type="scientific">Cordyceps fumosorosea (strain ARSEF 2679)</name>
    <name type="common">Isaria fumosorosea</name>
    <dbReference type="NCBI Taxonomy" id="1081104"/>
    <lineage>
        <taxon>Eukaryota</taxon>
        <taxon>Fungi</taxon>
        <taxon>Dikarya</taxon>
        <taxon>Ascomycota</taxon>
        <taxon>Pezizomycotina</taxon>
        <taxon>Sordariomycetes</taxon>
        <taxon>Hypocreomycetidae</taxon>
        <taxon>Hypocreales</taxon>
        <taxon>Cordycipitaceae</taxon>
        <taxon>Cordyceps</taxon>
    </lineage>
</organism>
<evidence type="ECO:0000313" key="2">
    <source>
        <dbReference type="EMBL" id="OAA60162.1"/>
    </source>
</evidence>
<feature type="signal peptide" evidence="1">
    <location>
        <begin position="1"/>
        <end position="19"/>
    </location>
</feature>
<dbReference type="AlphaFoldDB" id="A0A167T1V2"/>
<dbReference type="OrthoDB" id="10394222at2759"/>
<proteinExistence type="predicted"/>
<accession>A0A167T1V2</accession>
<feature type="chain" id="PRO_5007892440" evidence="1">
    <location>
        <begin position="20"/>
        <end position="103"/>
    </location>
</feature>
<dbReference type="GeneID" id="30022464"/>
<evidence type="ECO:0000313" key="3">
    <source>
        <dbReference type="Proteomes" id="UP000076744"/>
    </source>
</evidence>
<name>A0A167T1V2_CORFA</name>
<protein>
    <submittedName>
        <fullName evidence="2">Uncharacterized protein</fullName>
    </submittedName>
</protein>
<comment type="caution">
    <text evidence="2">The sequence shown here is derived from an EMBL/GenBank/DDBJ whole genome shotgun (WGS) entry which is preliminary data.</text>
</comment>
<dbReference type="EMBL" id="AZHB01000015">
    <property type="protein sequence ID" value="OAA60162.1"/>
    <property type="molecule type" value="Genomic_DNA"/>
</dbReference>
<keyword evidence="1" id="KW-0732">Signal</keyword>